<feature type="compositionally biased region" description="Basic and acidic residues" evidence="1">
    <location>
        <begin position="36"/>
        <end position="52"/>
    </location>
</feature>
<reference evidence="2" key="2">
    <citation type="submission" date="2020-09" db="EMBL/GenBank/DDBJ databases">
        <authorList>
            <person name="Sun Q."/>
            <person name="Zhou Y."/>
        </authorList>
    </citation>
    <scope>NUCLEOTIDE SEQUENCE</scope>
    <source>
        <strain evidence="2">CGMCC 4.7308</strain>
    </source>
</reference>
<comment type="caution">
    <text evidence="2">The sequence shown here is derived from an EMBL/GenBank/DDBJ whole genome shotgun (WGS) entry which is preliminary data.</text>
</comment>
<keyword evidence="3" id="KW-1185">Reference proteome</keyword>
<dbReference type="EMBL" id="BMNA01000018">
    <property type="protein sequence ID" value="GGM17740.1"/>
    <property type="molecule type" value="Genomic_DNA"/>
</dbReference>
<evidence type="ECO:0000256" key="1">
    <source>
        <dbReference type="SAM" id="MobiDB-lite"/>
    </source>
</evidence>
<sequence length="208" mass="22946">MGEESGSAPGRGDSVLEQRAAARPSWWLDAQQQDAQAERRDDAGRRRDELAAARDAAAATRDVIAVERERMAVAVALAAHDRLDGYDADSVDAQVTHVQQQAELRRLFDDVRSLPGVPGPAVDRLQRDVELLMDSAYVSTLAMAFERGHERSDLRHIAAHLDAGVRDRLAAGQDRTDAANDRQAADRDRQHGRNARQRGVLQRAADRE</sequence>
<dbReference type="AlphaFoldDB" id="A0A917TCH2"/>
<feature type="compositionally biased region" description="Basic and acidic residues" evidence="1">
    <location>
        <begin position="170"/>
        <end position="191"/>
    </location>
</feature>
<accession>A0A917TCH2</accession>
<proteinExistence type="predicted"/>
<feature type="region of interest" description="Disordered" evidence="1">
    <location>
        <begin position="170"/>
        <end position="208"/>
    </location>
</feature>
<feature type="region of interest" description="Disordered" evidence="1">
    <location>
        <begin position="1"/>
        <end position="54"/>
    </location>
</feature>
<reference evidence="2" key="1">
    <citation type="journal article" date="2014" name="Int. J. Syst. Evol. Microbiol.">
        <title>Complete genome sequence of Corynebacterium casei LMG S-19264T (=DSM 44701T), isolated from a smear-ripened cheese.</title>
        <authorList>
            <consortium name="US DOE Joint Genome Institute (JGI-PGF)"/>
            <person name="Walter F."/>
            <person name="Albersmeier A."/>
            <person name="Kalinowski J."/>
            <person name="Ruckert C."/>
        </authorList>
    </citation>
    <scope>NUCLEOTIDE SEQUENCE</scope>
    <source>
        <strain evidence="2">CGMCC 4.7308</strain>
    </source>
</reference>
<gene>
    <name evidence="2" type="ORF">GCM10011594_42290</name>
</gene>
<evidence type="ECO:0000313" key="2">
    <source>
        <dbReference type="EMBL" id="GGM17740.1"/>
    </source>
</evidence>
<dbReference type="Proteomes" id="UP000655208">
    <property type="component" value="Unassembled WGS sequence"/>
</dbReference>
<evidence type="ECO:0000313" key="3">
    <source>
        <dbReference type="Proteomes" id="UP000655208"/>
    </source>
</evidence>
<name>A0A917TCH2_9ACTN</name>
<organism evidence="2 3">
    <name type="scientific">Nakamurella endophytica</name>
    <dbReference type="NCBI Taxonomy" id="1748367"/>
    <lineage>
        <taxon>Bacteria</taxon>
        <taxon>Bacillati</taxon>
        <taxon>Actinomycetota</taxon>
        <taxon>Actinomycetes</taxon>
        <taxon>Nakamurellales</taxon>
        <taxon>Nakamurellaceae</taxon>
        <taxon>Nakamurella</taxon>
    </lineage>
</organism>
<protein>
    <submittedName>
        <fullName evidence="2">Uncharacterized protein</fullName>
    </submittedName>
</protein>